<accession>A0ABW9B799</accession>
<keyword evidence="4" id="KW-0808">Transferase</keyword>
<dbReference type="EMBL" id="JAQQEZ010000080">
    <property type="protein sequence ID" value="MFM0008088.1"/>
    <property type="molecule type" value="Genomic_DNA"/>
</dbReference>
<comment type="caution">
    <text evidence="4">The sequence shown here is derived from an EMBL/GenBank/DDBJ whole genome shotgun (WGS) entry which is preliminary data.</text>
</comment>
<dbReference type="RefSeq" id="WP_408182974.1">
    <property type="nucleotide sequence ID" value="NZ_JAQQEZ010000080.1"/>
</dbReference>
<gene>
    <name evidence="4" type="ORF">PQR57_45130</name>
</gene>
<keyword evidence="5" id="KW-1185">Reference proteome</keyword>
<dbReference type="Proteomes" id="UP001629230">
    <property type="component" value="Unassembled WGS sequence"/>
</dbReference>
<dbReference type="EC" id="2.7.13.3" evidence="2"/>
<dbReference type="InterPro" id="IPR003661">
    <property type="entry name" value="HisK_dim/P_dom"/>
</dbReference>
<dbReference type="GO" id="GO:0016301">
    <property type="term" value="F:kinase activity"/>
    <property type="evidence" value="ECO:0007669"/>
    <property type="project" value="UniProtKB-KW"/>
</dbReference>
<evidence type="ECO:0000256" key="1">
    <source>
        <dbReference type="ARBA" id="ARBA00000085"/>
    </source>
</evidence>
<reference evidence="4 5" key="1">
    <citation type="journal article" date="2024" name="Chem. Sci.">
        <title>Discovery of megapolipeptins by genome mining of a Burkholderiales bacteria collection.</title>
        <authorList>
            <person name="Paulo B.S."/>
            <person name="Recchia M.J.J."/>
            <person name="Lee S."/>
            <person name="Fergusson C.H."/>
            <person name="Romanowski S.B."/>
            <person name="Hernandez A."/>
            <person name="Krull N."/>
            <person name="Liu D.Y."/>
            <person name="Cavanagh H."/>
            <person name="Bos A."/>
            <person name="Gray C.A."/>
            <person name="Murphy B.T."/>
            <person name="Linington R.G."/>
            <person name="Eustaquio A.S."/>
        </authorList>
    </citation>
    <scope>NUCLEOTIDE SEQUENCE [LARGE SCALE GENOMIC DNA]</scope>
    <source>
        <strain evidence="4 5">RL17-350-BIC-A</strain>
    </source>
</reference>
<keyword evidence="4" id="KW-0418">Kinase</keyword>
<dbReference type="Gene3D" id="1.10.287.130">
    <property type="match status" value="1"/>
</dbReference>
<name>A0ABW9B799_9BURK</name>
<dbReference type="SUPFAM" id="SSF47384">
    <property type="entry name" value="Homodimeric domain of signal transducing histidine kinase"/>
    <property type="match status" value="1"/>
</dbReference>
<dbReference type="Pfam" id="PF00512">
    <property type="entry name" value="HisKA"/>
    <property type="match status" value="1"/>
</dbReference>
<proteinExistence type="predicted"/>
<evidence type="ECO:0000256" key="2">
    <source>
        <dbReference type="ARBA" id="ARBA00012438"/>
    </source>
</evidence>
<sequence>MGKFSDYEYRKQPRFDMNTFKGANQSIPMKTVVIHCFDPRAVEIPQAVAEYFGDEVCPAVLSNAIAHEVTQPLTAMMANAAAGLRWLDGATPDLDEAKTAFNQIVAAGQRVAAVIERVQAILRKGDLNTTAFNTNELVRETIKFLEDSLHRAREE</sequence>
<evidence type="ECO:0000259" key="3">
    <source>
        <dbReference type="Pfam" id="PF00512"/>
    </source>
</evidence>
<dbReference type="CDD" id="cd00082">
    <property type="entry name" value="HisKA"/>
    <property type="match status" value="1"/>
</dbReference>
<comment type="catalytic activity">
    <reaction evidence="1">
        <text>ATP + protein L-histidine = ADP + protein N-phospho-L-histidine.</text>
        <dbReference type="EC" id="2.7.13.3"/>
    </reaction>
</comment>
<protein>
    <recommendedName>
        <fullName evidence="2">histidine kinase</fullName>
        <ecNumber evidence="2">2.7.13.3</ecNumber>
    </recommendedName>
</protein>
<feature type="domain" description="Signal transduction histidine kinase dimerisation/phosphoacceptor" evidence="3">
    <location>
        <begin position="63"/>
        <end position="118"/>
    </location>
</feature>
<organism evidence="4 5">
    <name type="scientific">Paraburkholderia dipogonis</name>
    <dbReference type="NCBI Taxonomy" id="1211383"/>
    <lineage>
        <taxon>Bacteria</taxon>
        <taxon>Pseudomonadati</taxon>
        <taxon>Pseudomonadota</taxon>
        <taxon>Betaproteobacteria</taxon>
        <taxon>Burkholderiales</taxon>
        <taxon>Burkholderiaceae</taxon>
        <taxon>Paraburkholderia</taxon>
    </lineage>
</organism>
<dbReference type="InterPro" id="IPR036097">
    <property type="entry name" value="HisK_dim/P_sf"/>
</dbReference>
<evidence type="ECO:0000313" key="5">
    <source>
        <dbReference type="Proteomes" id="UP001629230"/>
    </source>
</evidence>
<evidence type="ECO:0000313" key="4">
    <source>
        <dbReference type="EMBL" id="MFM0008088.1"/>
    </source>
</evidence>